<dbReference type="Proteomes" id="UP000465266">
    <property type="component" value="Unassembled WGS sequence"/>
</dbReference>
<name>A0ABQ1BA54_9EURO</name>
<evidence type="ECO:0000256" key="1">
    <source>
        <dbReference type="SAM" id="SignalP"/>
    </source>
</evidence>
<proteinExistence type="predicted"/>
<reference evidence="2 3" key="1">
    <citation type="submission" date="2020-01" db="EMBL/GenBank/DDBJ databases">
        <title>Draft genome sequence of Aspergillus udagawae IFM 53868.</title>
        <authorList>
            <person name="Takahashi H."/>
            <person name="Yaguchi T."/>
        </authorList>
    </citation>
    <scope>NUCLEOTIDE SEQUENCE [LARGE SCALE GENOMIC DNA]</scope>
    <source>
        <strain evidence="2 3">IFM 53868</strain>
    </source>
</reference>
<sequence length="164" mass="18313">MSRAAMEAGAWMFASGLLLGFALFAEEGIATETDEGFHAARSVLLYLSALSPQAKRYYEILTSLSEVINHQRQQRVEERRRITSQFVDQILNLDARLPGIDQSYLNRRSGSDGPITEENHDTADLDATFSFIPGLDVDDSANLPMHWEAFAFDVQTFGMSMDST</sequence>
<keyword evidence="1" id="KW-0732">Signal</keyword>
<gene>
    <name evidence="2" type="ORF">IFM53868_08940</name>
</gene>
<dbReference type="EMBL" id="BLKG01000144">
    <property type="protein sequence ID" value="GFF97185.1"/>
    <property type="molecule type" value="Genomic_DNA"/>
</dbReference>
<accession>A0ABQ1BA54</accession>
<evidence type="ECO:0000313" key="2">
    <source>
        <dbReference type="EMBL" id="GFF97185.1"/>
    </source>
</evidence>
<feature type="chain" id="PRO_5047479962" evidence="1">
    <location>
        <begin position="31"/>
        <end position="164"/>
    </location>
</feature>
<evidence type="ECO:0000313" key="3">
    <source>
        <dbReference type="Proteomes" id="UP000465266"/>
    </source>
</evidence>
<keyword evidence="3" id="KW-1185">Reference proteome</keyword>
<organism evidence="2 3">
    <name type="scientific">Aspergillus udagawae</name>
    <dbReference type="NCBI Taxonomy" id="91492"/>
    <lineage>
        <taxon>Eukaryota</taxon>
        <taxon>Fungi</taxon>
        <taxon>Dikarya</taxon>
        <taxon>Ascomycota</taxon>
        <taxon>Pezizomycotina</taxon>
        <taxon>Eurotiomycetes</taxon>
        <taxon>Eurotiomycetidae</taxon>
        <taxon>Eurotiales</taxon>
        <taxon>Aspergillaceae</taxon>
        <taxon>Aspergillus</taxon>
        <taxon>Aspergillus subgen. Fumigati</taxon>
    </lineage>
</organism>
<comment type="caution">
    <text evidence="2">The sequence shown here is derived from an EMBL/GenBank/DDBJ whole genome shotgun (WGS) entry which is preliminary data.</text>
</comment>
<feature type="signal peptide" evidence="1">
    <location>
        <begin position="1"/>
        <end position="30"/>
    </location>
</feature>
<protein>
    <submittedName>
        <fullName evidence="2">Uncharacterized protein</fullName>
    </submittedName>
</protein>